<dbReference type="WBParaSite" id="RSKR_0000051900.1">
    <property type="protein sequence ID" value="RSKR_0000051900.1"/>
    <property type="gene ID" value="RSKR_0000051900"/>
</dbReference>
<accession>A0AC35TH92</accession>
<evidence type="ECO:0000313" key="1">
    <source>
        <dbReference type="Proteomes" id="UP000095286"/>
    </source>
</evidence>
<evidence type="ECO:0000313" key="2">
    <source>
        <dbReference type="WBParaSite" id="RSKR_0000051900.1"/>
    </source>
</evidence>
<sequence>MAFQVQPFKSRCDPVFWNLWSSKKLNEWKLNQGPVFITAKFGNNGLKRMEPELRFSEESFSESISNSKNESVVRGVMYPLNNLEDFRDFKKKDVLEEMATKMWKESIESWKWLEDPSSLISFILLTYGDLKKHEYYHISCIPSFILLNNLKVSEETTVLNTIPFNINEVPEDWAFVIDSVGTPLPLTTLKEYDIKGESLSDLTIAFKCSSTKTKLFGWPIRNLLTACANLINTGNEVKLVAYRTGGISSTISTVTWDPLSKDVNAKNAVGWEKKADGNYDVHYINLSSQMNPMIIAKQANSLNVSLIKWRLVPELDINVFEETKILMLGSGTLGCNVTRAVIGWGVTKITFVDNSLVSYSNPARQSFYTVQDAIDKKEKCKAAAEALKKIIPHAETNAFTLNIPMPGHIIDEKCSEESYRDFKLLDELISSHDVIFMLLDSREGRWLPTLLAAVHNKLAITVGLGFDSYVILRHGINLTPEVDNEMCKPGDTIPANKLGCFFCNDITSPGNSLADRTLDMKCTVTRAGNSLNAAGNAGELFASIMQHPLKGGAPHVVGSHQANSSLLGAVPHQLRGSLSGFQQNIYVHQRSKSCIACGDEIQEAYKGCTGLEQKWHFIRKIVNDNHILEELTGLTKKMELADHLDDKMLSFDSDSDDF</sequence>
<organism evidence="1 2">
    <name type="scientific">Rhabditophanes sp. KR3021</name>
    <dbReference type="NCBI Taxonomy" id="114890"/>
    <lineage>
        <taxon>Eukaryota</taxon>
        <taxon>Metazoa</taxon>
        <taxon>Ecdysozoa</taxon>
        <taxon>Nematoda</taxon>
        <taxon>Chromadorea</taxon>
        <taxon>Rhabditida</taxon>
        <taxon>Tylenchina</taxon>
        <taxon>Panagrolaimomorpha</taxon>
        <taxon>Strongyloidoidea</taxon>
        <taxon>Alloionematidae</taxon>
        <taxon>Rhabditophanes</taxon>
    </lineage>
</organism>
<name>A0AC35TH92_9BILA</name>
<proteinExistence type="predicted"/>
<dbReference type="Proteomes" id="UP000095286">
    <property type="component" value="Unplaced"/>
</dbReference>
<reference evidence="2" key="1">
    <citation type="submission" date="2016-11" db="UniProtKB">
        <authorList>
            <consortium name="WormBaseParasite"/>
        </authorList>
    </citation>
    <scope>IDENTIFICATION</scope>
    <source>
        <strain evidence="2">KR3021</strain>
    </source>
</reference>
<protein>
    <submittedName>
        <fullName evidence="2">Ubiquitin-like modifier-activating enzyme ATG7</fullName>
    </submittedName>
</protein>